<gene>
    <name evidence="2" type="ORF">BDV98DRAFT_566463</name>
</gene>
<sequence length="141" mass="15685">MHGPSSSRSSVCFVSSLPRSLACFLADFSLVLLLLPKRTDACALIHTPSRPFHATLASHLGLMDLSLTYLTHRSRTILPPPLHDHRTLVANLPLPPTLIYYSLTRTLTLYLTLPSPSIPPPSSFRDLFLASFPFDDRSDHH</sequence>
<feature type="signal peptide" evidence="1">
    <location>
        <begin position="1"/>
        <end position="41"/>
    </location>
</feature>
<evidence type="ECO:0000313" key="3">
    <source>
        <dbReference type="Proteomes" id="UP000305067"/>
    </source>
</evidence>
<feature type="chain" id="PRO_5022732002" evidence="1">
    <location>
        <begin position="42"/>
        <end position="141"/>
    </location>
</feature>
<organism evidence="2 3">
    <name type="scientific">Pterulicium gracile</name>
    <dbReference type="NCBI Taxonomy" id="1884261"/>
    <lineage>
        <taxon>Eukaryota</taxon>
        <taxon>Fungi</taxon>
        <taxon>Dikarya</taxon>
        <taxon>Basidiomycota</taxon>
        <taxon>Agaricomycotina</taxon>
        <taxon>Agaricomycetes</taxon>
        <taxon>Agaricomycetidae</taxon>
        <taxon>Agaricales</taxon>
        <taxon>Pleurotineae</taxon>
        <taxon>Pterulaceae</taxon>
        <taxon>Pterulicium</taxon>
    </lineage>
</organism>
<dbReference type="EMBL" id="ML178823">
    <property type="protein sequence ID" value="TFL01963.1"/>
    <property type="molecule type" value="Genomic_DNA"/>
</dbReference>
<proteinExistence type="predicted"/>
<evidence type="ECO:0000313" key="2">
    <source>
        <dbReference type="EMBL" id="TFL01963.1"/>
    </source>
</evidence>
<keyword evidence="1" id="KW-0732">Signal</keyword>
<protein>
    <submittedName>
        <fullName evidence="2">Uncharacterized protein</fullName>
    </submittedName>
</protein>
<keyword evidence="3" id="KW-1185">Reference proteome</keyword>
<reference evidence="2 3" key="1">
    <citation type="journal article" date="2019" name="Nat. Ecol. Evol.">
        <title>Megaphylogeny resolves global patterns of mushroom evolution.</title>
        <authorList>
            <person name="Varga T."/>
            <person name="Krizsan K."/>
            <person name="Foldi C."/>
            <person name="Dima B."/>
            <person name="Sanchez-Garcia M."/>
            <person name="Sanchez-Ramirez S."/>
            <person name="Szollosi G.J."/>
            <person name="Szarkandi J.G."/>
            <person name="Papp V."/>
            <person name="Albert L."/>
            <person name="Andreopoulos W."/>
            <person name="Angelini C."/>
            <person name="Antonin V."/>
            <person name="Barry K.W."/>
            <person name="Bougher N.L."/>
            <person name="Buchanan P."/>
            <person name="Buyck B."/>
            <person name="Bense V."/>
            <person name="Catcheside P."/>
            <person name="Chovatia M."/>
            <person name="Cooper J."/>
            <person name="Damon W."/>
            <person name="Desjardin D."/>
            <person name="Finy P."/>
            <person name="Geml J."/>
            <person name="Haridas S."/>
            <person name="Hughes K."/>
            <person name="Justo A."/>
            <person name="Karasinski D."/>
            <person name="Kautmanova I."/>
            <person name="Kiss B."/>
            <person name="Kocsube S."/>
            <person name="Kotiranta H."/>
            <person name="LaButti K.M."/>
            <person name="Lechner B.E."/>
            <person name="Liimatainen K."/>
            <person name="Lipzen A."/>
            <person name="Lukacs Z."/>
            <person name="Mihaltcheva S."/>
            <person name="Morgado L.N."/>
            <person name="Niskanen T."/>
            <person name="Noordeloos M.E."/>
            <person name="Ohm R.A."/>
            <person name="Ortiz-Santana B."/>
            <person name="Ovrebo C."/>
            <person name="Racz N."/>
            <person name="Riley R."/>
            <person name="Savchenko A."/>
            <person name="Shiryaev A."/>
            <person name="Soop K."/>
            <person name="Spirin V."/>
            <person name="Szebenyi C."/>
            <person name="Tomsovsky M."/>
            <person name="Tulloss R.E."/>
            <person name="Uehling J."/>
            <person name="Grigoriev I.V."/>
            <person name="Vagvolgyi C."/>
            <person name="Papp T."/>
            <person name="Martin F.M."/>
            <person name="Miettinen O."/>
            <person name="Hibbett D.S."/>
            <person name="Nagy L.G."/>
        </authorList>
    </citation>
    <scope>NUCLEOTIDE SEQUENCE [LARGE SCALE GENOMIC DNA]</scope>
    <source>
        <strain evidence="2 3">CBS 309.79</strain>
    </source>
</reference>
<name>A0A5C3QIW5_9AGAR</name>
<accession>A0A5C3QIW5</accession>
<dbReference type="Proteomes" id="UP000305067">
    <property type="component" value="Unassembled WGS sequence"/>
</dbReference>
<evidence type="ECO:0000256" key="1">
    <source>
        <dbReference type="SAM" id="SignalP"/>
    </source>
</evidence>
<dbReference type="AlphaFoldDB" id="A0A5C3QIW5"/>